<dbReference type="AlphaFoldDB" id="A0AA38UF70"/>
<keyword evidence="2" id="KW-0472">Membrane</keyword>
<keyword evidence="2" id="KW-0812">Transmembrane</keyword>
<comment type="caution">
    <text evidence="3">The sequence shown here is derived from an EMBL/GenBank/DDBJ whole genome shotgun (WGS) entry which is preliminary data.</text>
</comment>
<name>A0AA38UF70_9AGAR</name>
<protein>
    <submittedName>
        <fullName evidence="3">Uncharacterized protein</fullName>
    </submittedName>
</protein>
<reference evidence="3" key="1">
    <citation type="submission" date="2022-08" db="EMBL/GenBank/DDBJ databases">
        <authorList>
            <consortium name="DOE Joint Genome Institute"/>
            <person name="Min B."/>
            <person name="Riley R."/>
            <person name="Sierra-Patev S."/>
            <person name="Naranjo-Ortiz M."/>
            <person name="Looney B."/>
            <person name="Konkel Z."/>
            <person name="Slot J.C."/>
            <person name="Sakamoto Y."/>
            <person name="Steenwyk J.L."/>
            <person name="Rokas A."/>
            <person name="Carro J."/>
            <person name="Camarero S."/>
            <person name="Ferreira P."/>
            <person name="Molpeceres G."/>
            <person name="Ruiz-Duenas F.J."/>
            <person name="Serrano A."/>
            <person name="Henrissat B."/>
            <person name="Drula E."/>
            <person name="Hughes K.W."/>
            <person name="Mata J.L."/>
            <person name="Ishikawa N.K."/>
            <person name="Vargas-Isla R."/>
            <person name="Ushijima S."/>
            <person name="Smith C.A."/>
            <person name="Ahrendt S."/>
            <person name="Andreopoulos W."/>
            <person name="He G."/>
            <person name="Labutti K."/>
            <person name="Lipzen A."/>
            <person name="Ng V."/>
            <person name="Sandor L."/>
            <person name="Barry K."/>
            <person name="Martinez A.T."/>
            <person name="Xiao Y."/>
            <person name="Gibbons J.G."/>
            <person name="Terashima K."/>
            <person name="Hibbett D.S."/>
            <person name="Grigoriev I.V."/>
        </authorList>
    </citation>
    <scope>NUCLEOTIDE SEQUENCE</scope>
    <source>
        <strain evidence="3">TFB9207</strain>
    </source>
</reference>
<gene>
    <name evidence="3" type="ORF">F5878DRAFT_641524</name>
</gene>
<evidence type="ECO:0000313" key="4">
    <source>
        <dbReference type="Proteomes" id="UP001163846"/>
    </source>
</evidence>
<feature type="transmembrane region" description="Helical" evidence="2">
    <location>
        <begin position="12"/>
        <end position="33"/>
    </location>
</feature>
<sequence length="195" mass="23019">MTPRLNLLVFIFRLWIVLIFLASAILSWPFSFFKFFKSFSKSKNKDDAKPPKKVHWEDGETTGKHTGDVASLDDHYIPEVVSEAAALYSRFRAIGSIRNREEKKRSQEESCHKHYQGIIEGLGKLRILENEIQEHRFRERVEKLRIEYIQKSVLMQKRSETHRWLAQAMDRLKITICNHKNARKKFVHQSVVPVL</sequence>
<evidence type="ECO:0000256" key="2">
    <source>
        <dbReference type="SAM" id="Phobius"/>
    </source>
</evidence>
<organism evidence="3 4">
    <name type="scientific">Lentinula raphanica</name>
    <dbReference type="NCBI Taxonomy" id="153919"/>
    <lineage>
        <taxon>Eukaryota</taxon>
        <taxon>Fungi</taxon>
        <taxon>Dikarya</taxon>
        <taxon>Basidiomycota</taxon>
        <taxon>Agaricomycotina</taxon>
        <taxon>Agaricomycetes</taxon>
        <taxon>Agaricomycetidae</taxon>
        <taxon>Agaricales</taxon>
        <taxon>Marasmiineae</taxon>
        <taxon>Omphalotaceae</taxon>
        <taxon>Lentinula</taxon>
    </lineage>
</organism>
<keyword evidence="2" id="KW-1133">Transmembrane helix</keyword>
<keyword evidence="4" id="KW-1185">Reference proteome</keyword>
<evidence type="ECO:0000256" key="1">
    <source>
        <dbReference type="SAM" id="MobiDB-lite"/>
    </source>
</evidence>
<evidence type="ECO:0000313" key="3">
    <source>
        <dbReference type="EMBL" id="KAJ3839011.1"/>
    </source>
</evidence>
<feature type="compositionally biased region" description="Basic and acidic residues" evidence="1">
    <location>
        <begin position="43"/>
        <end position="67"/>
    </location>
</feature>
<dbReference type="EMBL" id="MU806152">
    <property type="protein sequence ID" value="KAJ3839011.1"/>
    <property type="molecule type" value="Genomic_DNA"/>
</dbReference>
<dbReference type="Proteomes" id="UP001163846">
    <property type="component" value="Unassembled WGS sequence"/>
</dbReference>
<proteinExistence type="predicted"/>
<feature type="region of interest" description="Disordered" evidence="1">
    <location>
        <begin position="41"/>
        <end position="67"/>
    </location>
</feature>
<accession>A0AA38UF70</accession>